<feature type="transmembrane region" description="Helical" evidence="1">
    <location>
        <begin position="34"/>
        <end position="51"/>
    </location>
</feature>
<organism evidence="2 3">
    <name type="scientific">Sneathia sanguinegens</name>
    <dbReference type="NCBI Taxonomy" id="40543"/>
    <lineage>
        <taxon>Bacteria</taxon>
        <taxon>Fusobacteriati</taxon>
        <taxon>Fusobacteriota</taxon>
        <taxon>Fusobacteriia</taxon>
        <taxon>Fusobacteriales</taxon>
        <taxon>Leptotrichiaceae</taxon>
        <taxon>Sneathia</taxon>
    </lineage>
</organism>
<proteinExistence type="predicted"/>
<dbReference type="RefSeq" id="WP_277285113.1">
    <property type="nucleotide sequence ID" value="NZ_CAMYCH010000010.1"/>
</dbReference>
<keyword evidence="1" id="KW-1133">Transmembrane helix</keyword>
<evidence type="ECO:0000313" key="3">
    <source>
        <dbReference type="Proteomes" id="UP001225134"/>
    </source>
</evidence>
<name>A0ABT7HKM7_9FUSO</name>
<feature type="transmembrane region" description="Helical" evidence="1">
    <location>
        <begin position="107"/>
        <end position="127"/>
    </location>
</feature>
<reference evidence="2 3" key="1">
    <citation type="submission" date="2023-06" db="EMBL/GenBank/DDBJ databases">
        <title>Antibody response to the Sneathia vaginalis cytopathogenic toxin A during pregnancy.</title>
        <authorList>
            <person name="Mccoy Z.T."/>
            <person name="Serrano M.G."/>
            <person name="Spaine K."/>
            <person name="Edwards D.J."/>
            <person name="Buck G.A."/>
            <person name="Jefferson K."/>
        </authorList>
    </citation>
    <scope>NUCLEOTIDE SEQUENCE [LARGE SCALE GENOMIC DNA]</scope>
    <source>
        <strain evidence="2 3">CCUG 42621</strain>
    </source>
</reference>
<keyword evidence="1" id="KW-0472">Membrane</keyword>
<keyword evidence="1" id="KW-0812">Transmembrane</keyword>
<evidence type="ECO:0000313" key="2">
    <source>
        <dbReference type="EMBL" id="MDK9581084.1"/>
    </source>
</evidence>
<protein>
    <submittedName>
        <fullName evidence="2">Uncharacterized protein</fullName>
    </submittedName>
</protein>
<accession>A0ABT7HKM7</accession>
<evidence type="ECO:0000256" key="1">
    <source>
        <dbReference type="SAM" id="Phobius"/>
    </source>
</evidence>
<keyword evidence="3" id="KW-1185">Reference proteome</keyword>
<gene>
    <name evidence="2" type="ORF">QQA45_06210</name>
</gene>
<dbReference type="EMBL" id="JASSPP010000011">
    <property type="protein sequence ID" value="MDK9581084.1"/>
    <property type="molecule type" value="Genomic_DNA"/>
</dbReference>
<dbReference type="Proteomes" id="UP001225134">
    <property type="component" value="Unassembled WGS sequence"/>
</dbReference>
<feature type="transmembrane region" description="Helical" evidence="1">
    <location>
        <begin position="63"/>
        <end position="87"/>
    </location>
</feature>
<feature type="transmembrane region" description="Helical" evidence="1">
    <location>
        <begin position="12"/>
        <end position="28"/>
    </location>
</feature>
<comment type="caution">
    <text evidence="2">The sequence shown here is derived from an EMBL/GenBank/DDBJ whole genome shotgun (WGS) entry which is preliminary data.</text>
</comment>
<sequence>MKIKFLELLEEDAAIQISTVLYIVTYGLTYKYNVAKYIFILISIIFCYNLVKKYFKEEKYIKFPFFIILLDLLYIFFARFSLLYIIAYILTISSICYSEYKNYKKDGIYVAIELSIVYTIIRFLIFIRMFF</sequence>